<reference evidence="2" key="1">
    <citation type="journal article" date="2021" name="Proc. Natl. Acad. Sci. U.S.A.">
        <title>Three genomes in the algal genus Volvox reveal the fate of a haploid sex-determining region after a transition to homothallism.</title>
        <authorList>
            <person name="Yamamoto K."/>
            <person name="Hamaji T."/>
            <person name="Kawai-Toyooka H."/>
            <person name="Matsuzaki R."/>
            <person name="Takahashi F."/>
            <person name="Nishimura Y."/>
            <person name="Kawachi M."/>
            <person name="Noguchi H."/>
            <person name="Minakuchi Y."/>
            <person name="Umen J.G."/>
            <person name="Toyoda A."/>
            <person name="Nozaki H."/>
        </authorList>
    </citation>
    <scope>NUCLEOTIDE SEQUENCE</scope>
    <source>
        <strain evidence="2">NIES-3785</strain>
    </source>
</reference>
<feature type="region of interest" description="Disordered" evidence="1">
    <location>
        <begin position="421"/>
        <end position="573"/>
    </location>
</feature>
<comment type="caution">
    <text evidence="2">The sequence shown here is derived from an EMBL/GenBank/DDBJ whole genome shotgun (WGS) entry which is preliminary data.</text>
</comment>
<feature type="non-terminal residue" evidence="2">
    <location>
        <position position="1"/>
    </location>
</feature>
<evidence type="ECO:0000313" key="2">
    <source>
        <dbReference type="EMBL" id="GIM05487.1"/>
    </source>
</evidence>
<feature type="compositionally biased region" description="Acidic residues" evidence="1">
    <location>
        <begin position="187"/>
        <end position="197"/>
    </location>
</feature>
<evidence type="ECO:0000313" key="3">
    <source>
        <dbReference type="Proteomes" id="UP000722791"/>
    </source>
</evidence>
<evidence type="ECO:0000256" key="1">
    <source>
        <dbReference type="SAM" id="MobiDB-lite"/>
    </source>
</evidence>
<feature type="compositionally biased region" description="Pro residues" evidence="1">
    <location>
        <begin position="338"/>
        <end position="348"/>
    </location>
</feature>
<dbReference type="AlphaFoldDB" id="A0A8J4GEG9"/>
<name>A0A8J4GEG9_9CHLO</name>
<feature type="region of interest" description="Disordered" evidence="1">
    <location>
        <begin position="167"/>
        <end position="197"/>
    </location>
</feature>
<dbReference type="EMBL" id="BNCQ01000018">
    <property type="protein sequence ID" value="GIM05487.1"/>
    <property type="molecule type" value="Genomic_DNA"/>
</dbReference>
<feature type="region of interest" description="Disordered" evidence="1">
    <location>
        <begin position="320"/>
        <end position="393"/>
    </location>
</feature>
<feature type="compositionally biased region" description="Basic and acidic residues" evidence="1">
    <location>
        <begin position="55"/>
        <end position="69"/>
    </location>
</feature>
<sequence>MASADALLVISNDQAVVLDAEGQSKESAELQRVQVEQDMSKPSRPPPKVFVSPRKRSEAQPERRPEARNMPRSQSIKAKLRKALAPYLTSTYLQGEMAKHFTKEYLAAHPPPENEDELPQYIQQHLSELNRVTENWKGCVGRALDPMMHEWEVDERLQLVRAREEGRLRAAPPKSQLDGADRRLQGGEDDELDDLDVDPDLDFGTLPAIEGGLTSSQIFGAVHLVSDVKVWQQILAAQKAEERRQHAIAELHIQHAARIIQRSWRNFINQKKEEQARLDALVSPDVQAMLSAAAYKAMRDARNKLAVQKLRKSLSRRFRGFGSTMPRDLDPIVRPTGSGPPSPSPPLSPRRKRESSYSNPTADGLDVVGEADESGEARVPSPARGRSLSRNNTSDARYKSFAARSARIITRLVSMKDLVVSDRSSGEGREALANRAGVPAGADGGPGDGQSGLVLQPPRRSQRSNVALPKRPPSHDVGQEGANGGIPEPPRRSRLSSMALANKRPSTDAAEATGEQQGSGREGASAPYQQRRSRCAQGPNKKRSSPGASGVEVGGRKPGESAEGAVGDADTEE</sequence>
<dbReference type="Proteomes" id="UP000722791">
    <property type="component" value="Unassembled WGS sequence"/>
</dbReference>
<proteinExistence type="predicted"/>
<organism evidence="2 3">
    <name type="scientific">Volvox reticuliferus</name>
    <dbReference type="NCBI Taxonomy" id="1737510"/>
    <lineage>
        <taxon>Eukaryota</taxon>
        <taxon>Viridiplantae</taxon>
        <taxon>Chlorophyta</taxon>
        <taxon>core chlorophytes</taxon>
        <taxon>Chlorophyceae</taxon>
        <taxon>CS clade</taxon>
        <taxon>Chlamydomonadales</taxon>
        <taxon>Volvocaceae</taxon>
        <taxon>Volvox</taxon>
    </lineage>
</organism>
<accession>A0A8J4GEG9</accession>
<protein>
    <submittedName>
        <fullName evidence="2">Uncharacterized protein</fullName>
    </submittedName>
</protein>
<gene>
    <name evidence="2" type="ORF">Vretimale_9972</name>
</gene>
<feature type="region of interest" description="Disordered" evidence="1">
    <location>
        <begin position="22"/>
        <end position="75"/>
    </location>
</feature>